<name>A0AAV7S1Z4_PLEWA</name>
<keyword evidence="3" id="KW-1185">Reference proteome</keyword>
<feature type="compositionally biased region" description="Basic and acidic residues" evidence="1">
    <location>
        <begin position="15"/>
        <end position="25"/>
    </location>
</feature>
<protein>
    <submittedName>
        <fullName evidence="2">Uncharacterized protein</fullName>
    </submittedName>
</protein>
<feature type="region of interest" description="Disordered" evidence="1">
    <location>
        <begin position="1"/>
        <end position="27"/>
    </location>
</feature>
<reference evidence="2" key="1">
    <citation type="journal article" date="2022" name="bioRxiv">
        <title>Sequencing and chromosome-scale assembly of the giantPleurodeles waltlgenome.</title>
        <authorList>
            <person name="Brown T."/>
            <person name="Elewa A."/>
            <person name="Iarovenko S."/>
            <person name="Subramanian E."/>
            <person name="Araus A.J."/>
            <person name="Petzold A."/>
            <person name="Susuki M."/>
            <person name="Suzuki K.-i.T."/>
            <person name="Hayashi T."/>
            <person name="Toyoda A."/>
            <person name="Oliveira C."/>
            <person name="Osipova E."/>
            <person name="Leigh N.D."/>
            <person name="Simon A."/>
            <person name="Yun M.H."/>
        </authorList>
    </citation>
    <scope>NUCLEOTIDE SEQUENCE</scope>
    <source>
        <strain evidence="2">20211129_DDA</strain>
        <tissue evidence="2">Liver</tissue>
    </source>
</reference>
<dbReference type="EMBL" id="JANPWB010000009">
    <property type="protein sequence ID" value="KAJ1158153.1"/>
    <property type="molecule type" value="Genomic_DNA"/>
</dbReference>
<evidence type="ECO:0000313" key="3">
    <source>
        <dbReference type="Proteomes" id="UP001066276"/>
    </source>
</evidence>
<evidence type="ECO:0000313" key="2">
    <source>
        <dbReference type="EMBL" id="KAJ1158153.1"/>
    </source>
</evidence>
<gene>
    <name evidence="2" type="ORF">NDU88_010847</name>
</gene>
<comment type="caution">
    <text evidence="2">The sequence shown here is derived from an EMBL/GenBank/DDBJ whole genome shotgun (WGS) entry which is preliminary data.</text>
</comment>
<proteinExistence type="predicted"/>
<sequence length="164" mass="17757">MLLSGGAGLPENDADSEHHHTDGVRKPQIRWLEPPASSIPRFRFNESPPWRAMNLIQSHEGRATGLVGTGRLCGHESFLHSIIRVPVHPTGPNVCGKDPKVRAGPQLPGGWPYCLGTSVASLNPRSSGLRGTSNTPDKPSVNAKGRKYIIRQLLTSIHLPQGSR</sequence>
<dbReference type="Proteomes" id="UP001066276">
    <property type="component" value="Chromosome 5"/>
</dbReference>
<dbReference type="AlphaFoldDB" id="A0AAV7S1Z4"/>
<evidence type="ECO:0000256" key="1">
    <source>
        <dbReference type="SAM" id="MobiDB-lite"/>
    </source>
</evidence>
<organism evidence="2 3">
    <name type="scientific">Pleurodeles waltl</name>
    <name type="common">Iberian ribbed newt</name>
    <dbReference type="NCBI Taxonomy" id="8319"/>
    <lineage>
        <taxon>Eukaryota</taxon>
        <taxon>Metazoa</taxon>
        <taxon>Chordata</taxon>
        <taxon>Craniata</taxon>
        <taxon>Vertebrata</taxon>
        <taxon>Euteleostomi</taxon>
        <taxon>Amphibia</taxon>
        <taxon>Batrachia</taxon>
        <taxon>Caudata</taxon>
        <taxon>Salamandroidea</taxon>
        <taxon>Salamandridae</taxon>
        <taxon>Pleurodelinae</taxon>
        <taxon>Pleurodeles</taxon>
    </lineage>
</organism>
<accession>A0AAV7S1Z4</accession>